<keyword evidence="8" id="KW-0812">Transmembrane</keyword>
<dbReference type="InterPro" id="IPR036188">
    <property type="entry name" value="FAD/NAD-bd_sf"/>
</dbReference>
<proteinExistence type="inferred from homology"/>
<evidence type="ECO:0000256" key="5">
    <source>
        <dbReference type="ARBA" id="ARBA00023002"/>
    </source>
</evidence>
<keyword evidence="5" id="KW-0560">Oxidoreductase</keyword>
<feature type="chain" id="PRO_5035445775" description="NADH:ubiquinone reductase (non-electrogenic)" evidence="9">
    <location>
        <begin position="24"/>
        <end position="426"/>
    </location>
</feature>
<protein>
    <recommendedName>
        <fullName evidence="2">NADH:ubiquinone reductase (non-electrogenic)</fullName>
        <ecNumber evidence="2">1.6.5.9</ecNumber>
    </recommendedName>
</protein>
<dbReference type="AlphaFoldDB" id="A0A8K1ZXD1"/>
<keyword evidence="12" id="KW-1185">Reference proteome</keyword>
<feature type="signal peptide" evidence="9">
    <location>
        <begin position="1"/>
        <end position="23"/>
    </location>
</feature>
<dbReference type="Pfam" id="PF07992">
    <property type="entry name" value="Pyr_redox_2"/>
    <property type="match status" value="1"/>
</dbReference>
<evidence type="ECO:0000256" key="7">
    <source>
        <dbReference type="ARBA" id="ARBA00047599"/>
    </source>
</evidence>
<name>A0A8K1ZXD1_9CYAN</name>
<dbReference type="RefSeq" id="WP_161825403.1">
    <property type="nucleotide sequence ID" value="NZ_WVIC01000018.1"/>
</dbReference>
<dbReference type="GO" id="GO:0050136">
    <property type="term" value="F:NADH dehydrogenase (quinone) (non-electrogenic) activity"/>
    <property type="evidence" value="ECO:0007669"/>
    <property type="project" value="UniProtKB-EC"/>
</dbReference>
<comment type="caution">
    <text evidence="11">The sequence shown here is derived from an EMBL/GenBank/DDBJ whole genome shotgun (WGS) entry which is preliminary data.</text>
</comment>
<dbReference type="SUPFAM" id="SSF51905">
    <property type="entry name" value="FAD/NAD(P)-binding domain"/>
    <property type="match status" value="2"/>
</dbReference>
<dbReference type="InterPro" id="IPR023753">
    <property type="entry name" value="FAD/NAD-binding_dom"/>
</dbReference>
<dbReference type="Gene3D" id="3.50.50.100">
    <property type="match status" value="1"/>
</dbReference>
<feature type="domain" description="FAD/NAD(P)-binding" evidence="10">
    <location>
        <begin position="5"/>
        <end position="321"/>
    </location>
</feature>
<evidence type="ECO:0000259" key="10">
    <source>
        <dbReference type="Pfam" id="PF07992"/>
    </source>
</evidence>
<keyword evidence="6" id="KW-0520">NAD</keyword>
<evidence type="ECO:0000313" key="11">
    <source>
        <dbReference type="EMBL" id="NCJ06929.1"/>
    </source>
</evidence>
<organism evidence="11 12">
    <name type="scientific">Petrachloros mirabilis ULC683</name>
    <dbReference type="NCBI Taxonomy" id="2781853"/>
    <lineage>
        <taxon>Bacteria</taxon>
        <taxon>Bacillati</taxon>
        <taxon>Cyanobacteriota</taxon>
        <taxon>Cyanophyceae</taxon>
        <taxon>Synechococcales</taxon>
        <taxon>Petrachlorosaceae</taxon>
        <taxon>Petrachloros</taxon>
        <taxon>Petrachloros mirabilis</taxon>
    </lineage>
</organism>
<keyword evidence="9" id="KW-0732">Signal</keyword>
<dbReference type="EC" id="1.6.5.9" evidence="2"/>
<evidence type="ECO:0000256" key="4">
    <source>
        <dbReference type="ARBA" id="ARBA00022827"/>
    </source>
</evidence>
<evidence type="ECO:0000313" key="12">
    <source>
        <dbReference type="Proteomes" id="UP000607397"/>
    </source>
</evidence>
<comment type="catalytic activity">
    <reaction evidence="7">
        <text>a quinone + NADH + H(+) = a quinol + NAD(+)</text>
        <dbReference type="Rhea" id="RHEA:46160"/>
        <dbReference type="ChEBI" id="CHEBI:15378"/>
        <dbReference type="ChEBI" id="CHEBI:24646"/>
        <dbReference type="ChEBI" id="CHEBI:57540"/>
        <dbReference type="ChEBI" id="CHEBI:57945"/>
        <dbReference type="ChEBI" id="CHEBI:132124"/>
        <dbReference type="EC" id="1.6.5.9"/>
    </reaction>
</comment>
<dbReference type="PRINTS" id="PR00368">
    <property type="entry name" value="FADPNR"/>
</dbReference>
<dbReference type="EMBL" id="WVIC01000018">
    <property type="protein sequence ID" value="NCJ06929.1"/>
    <property type="molecule type" value="Genomic_DNA"/>
</dbReference>
<dbReference type="PANTHER" id="PTHR43706">
    <property type="entry name" value="NADH DEHYDROGENASE"/>
    <property type="match status" value="1"/>
</dbReference>
<accession>A0A8K1ZXD1</accession>
<keyword evidence="4" id="KW-0274">FAD</keyword>
<feature type="transmembrane region" description="Helical" evidence="8">
    <location>
        <begin position="360"/>
        <end position="382"/>
    </location>
</feature>
<dbReference type="PANTHER" id="PTHR43706:SF47">
    <property type="entry name" value="EXTERNAL NADH-UBIQUINONE OXIDOREDUCTASE 1, MITOCHONDRIAL-RELATED"/>
    <property type="match status" value="1"/>
</dbReference>
<dbReference type="InterPro" id="IPR045024">
    <property type="entry name" value="NDH-2"/>
</dbReference>
<gene>
    <name evidence="11" type="ORF">GS597_10490</name>
</gene>
<reference evidence="11" key="1">
    <citation type="submission" date="2019-12" db="EMBL/GenBank/DDBJ databases">
        <title>High-Quality draft genome sequences of three cyanobacteria isolated from the limestone walls of the Old Cathedral of Coimbra.</title>
        <authorList>
            <person name="Tiago I."/>
            <person name="Soares F."/>
            <person name="Portugal A."/>
        </authorList>
    </citation>
    <scope>NUCLEOTIDE SEQUENCE [LARGE SCALE GENOMIC DNA]</scope>
    <source>
        <strain evidence="11">C</strain>
    </source>
</reference>
<evidence type="ECO:0000256" key="2">
    <source>
        <dbReference type="ARBA" id="ARBA00012637"/>
    </source>
</evidence>
<dbReference type="PRINTS" id="PR00411">
    <property type="entry name" value="PNDRDTASEI"/>
</dbReference>
<comment type="similarity">
    <text evidence="1">Belongs to the NADH dehydrogenase family.</text>
</comment>
<evidence type="ECO:0000256" key="8">
    <source>
        <dbReference type="SAM" id="Phobius"/>
    </source>
</evidence>
<keyword evidence="3" id="KW-0285">Flavoprotein</keyword>
<sequence>MRRTRIVILGAGFAGLQAAQSLAGVEAEVWLIDRQNYHTFVPLLYQVATAQLEPYHIAYPVRRLLRRAKNVNFCWAEILQIEADRQVVVTDRGEFAYDFLVVATGSRAQFLGISGAAEYAFALKTLADAIALRNQILTCFERATQILDPQARQALLSFVIVGGGTTGVEVAGALNEWVKGALRRDFPTLDAHSVQITLVHAGTRLFPEFPDALGDFAVRHLQRLGVTVMLETRVCGVSADWVELEQGQILPTATPIWAAGLAVAHPKLSLDVTVSSTGKLWVQSTLQLADYDNIYALGDLAHVLHRGQPLAGVAPEALQQGVTVAQNLKRQLRGVTPQPFRYFQKGRLAIIGGYSGVGRIAGVNLTGFLAWSLWLLVHLIYLPGYRNRLFVLLTWLQSYVRRDRSVGHILRSASSTQTVTQPLKSP</sequence>
<evidence type="ECO:0000256" key="6">
    <source>
        <dbReference type="ARBA" id="ARBA00023027"/>
    </source>
</evidence>
<dbReference type="Proteomes" id="UP000607397">
    <property type="component" value="Unassembled WGS sequence"/>
</dbReference>
<evidence type="ECO:0000256" key="3">
    <source>
        <dbReference type="ARBA" id="ARBA00022630"/>
    </source>
</evidence>
<evidence type="ECO:0000256" key="9">
    <source>
        <dbReference type="SAM" id="SignalP"/>
    </source>
</evidence>
<keyword evidence="8" id="KW-1133">Transmembrane helix</keyword>
<keyword evidence="8" id="KW-0472">Membrane</keyword>
<evidence type="ECO:0000256" key="1">
    <source>
        <dbReference type="ARBA" id="ARBA00005272"/>
    </source>
</evidence>